<accession>A0A6A5SB93</accession>
<gene>
    <name evidence="1" type="ORF">EJ02DRAFT_355752</name>
</gene>
<dbReference type="PANTHER" id="PTHR37535">
    <property type="entry name" value="FLUG DOMAIN PROTEIN"/>
    <property type="match status" value="1"/>
</dbReference>
<dbReference type="Proteomes" id="UP000800038">
    <property type="component" value="Unassembled WGS sequence"/>
</dbReference>
<reference evidence="1" key="1">
    <citation type="journal article" date="2020" name="Stud. Mycol.">
        <title>101 Dothideomycetes genomes: a test case for predicting lifestyles and emergence of pathogens.</title>
        <authorList>
            <person name="Haridas S."/>
            <person name="Albert R."/>
            <person name="Binder M."/>
            <person name="Bloem J."/>
            <person name="Labutti K."/>
            <person name="Salamov A."/>
            <person name="Andreopoulos B."/>
            <person name="Baker S."/>
            <person name="Barry K."/>
            <person name="Bills G."/>
            <person name="Bluhm B."/>
            <person name="Cannon C."/>
            <person name="Castanera R."/>
            <person name="Culley D."/>
            <person name="Daum C."/>
            <person name="Ezra D."/>
            <person name="Gonzalez J."/>
            <person name="Henrissat B."/>
            <person name="Kuo A."/>
            <person name="Liang C."/>
            <person name="Lipzen A."/>
            <person name="Lutzoni F."/>
            <person name="Magnuson J."/>
            <person name="Mondo S."/>
            <person name="Nolan M."/>
            <person name="Ohm R."/>
            <person name="Pangilinan J."/>
            <person name="Park H.-J."/>
            <person name="Ramirez L."/>
            <person name="Alfaro M."/>
            <person name="Sun H."/>
            <person name="Tritt A."/>
            <person name="Yoshinaga Y."/>
            <person name="Zwiers L.-H."/>
            <person name="Turgeon B."/>
            <person name="Goodwin S."/>
            <person name="Spatafora J."/>
            <person name="Crous P."/>
            <person name="Grigoriev I."/>
        </authorList>
    </citation>
    <scope>NUCLEOTIDE SEQUENCE</scope>
    <source>
        <strain evidence="1">CBS 161.51</strain>
    </source>
</reference>
<dbReference type="AlphaFoldDB" id="A0A6A5SB93"/>
<keyword evidence="2" id="KW-1185">Reference proteome</keyword>
<dbReference type="OrthoDB" id="4485682at2759"/>
<proteinExistence type="predicted"/>
<evidence type="ECO:0000313" key="2">
    <source>
        <dbReference type="Proteomes" id="UP000800038"/>
    </source>
</evidence>
<protein>
    <submittedName>
        <fullName evidence="1">Uncharacterized protein</fullName>
    </submittedName>
</protein>
<dbReference type="PANTHER" id="PTHR37535:SF2">
    <property type="entry name" value="FINGER DOMAIN PROTEIN, PUTATIVE (AFU_ORTHOLOGUE AFUA_6G09300)-RELATED"/>
    <property type="match status" value="1"/>
</dbReference>
<organism evidence="1 2">
    <name type="scientific">Clathrospora elynae</name>
    <dbReference type="NCBI Taxonomy" id="706981"/>
    <lineage>
        <taxon>Eukaryota</taxon>
        <taxon>Fungi</taxon>
        <taxon>Dikarya</taxon>
        <taxon>Ascomycota</taxon>
        <taxon>Pezizomycotina</taxon>
        <taxon>Dothideomycetes</taxon>
        <taxon>Pleosporomycetidae</taxon>
        <taxon>Pleosporales</taxon>
        <taxon>Diademaceae</taxon>
        <taxon>Clathrospora</taxon>
    </lineage>
</organism>
<evidence type="ECO:0000313" key="1">
    <source>
        <dbReference type="EMBL" id="KAF1937885.1"/>
    </source>
</evidence>
<dbReference type="Pfam" id="PF11917">
    <property type="entry name" value="DUF3435"/>
    <property type="match status" value="1"/>
</dbReference>
<sequence>LYTFFDWLLSQRQGKGGRKRQGTKLASSLGTYWKVFRLVYERAAGVKLDGKMNWGMHKVLRKLAKKHGLKKIGRDKACMYVKDLARVLQTNLVTTEKRYPHGRYRIQAQLYLQLGGFTANRPQALLSLCYRHIQVTLLRDPEGGPHRVLLEFTFEFTKEFLGIKDL</sequence>
<dbReference type="InterPro" id="IPR021842">
    <property type="entry name" value="DUF3435"/>
</dbReference>
<name>A0A6A5SB93_9PLEO</name>
<dbReference type="EMBL" id="ML976122">
    <property type="protein sequence ID" value="KAF1937885.1"/>
    <property type="molecule type" value="Genomic_DNA"/>
</dbReference>
<feature type="non-terminal residue" evidence="1">
    <location>
        <position position="1"/>
    </location>
</feature>